<dbReference type="InterPro" id="IPR046676">
    <property type="entry name" value="DUF6546"/>
</dbReference>
<evidence type="ECO:0000259" key="1">
    <source>
        <dbReference type="Pfam" id="PF20183"/>
    </source>
</evidence>
<sequence length="427" mass="49689">MSFSVWPYWGRLSVETRQLILESLDQITPSDLVVLGDIKSPGWQLIKPAKSRSGYAVVNREFQHFFEARTVAYLQLSQEDLQEFRRIMAGQNVCRLSYVRRLWLRVVLPTYDCNVCQEPEDSLTKANNNAVMTRALTLLLETLSRWKKKDFLAENQDLKDMVLEISAHSPSDSQHSWLQMFGLRDSYPYSTSPSGMRLQERFTDWFYFMDRHFVIAKTTDGFHHLQNGYLRIRNLPGGAKARLFGAALELNFRNSPLVGRRRKRNRFPVVEIVTGLCFRRQFHRRLAPSMLGKLIDSFVCLQDIQHEFWVPSKIWTASQEDYQYEKELSSYLLTPGLPKTVRRLSLFRDFNHQFTGRESKKPAVRAVPVMAYSVFKASRHLEVLSSSWITDAADFFKVPVWNEKGGHTSAVSRSQQTRFIPTSRLTR</sequence>
<dbReference type="AlphaFoldDB" id="A0AAN6X8X1"/>
<evidence type="ECO:0000313" key="3">
    <source>
        <dbReference type="Proteomes" id="UP001303160"/>
    </source>
</evidence>
<protein>
    <recommendedName>
        <fullName evidence="1">DUF6546 domain-containing protein</fullName>
    </recommendedName>
</protein>
<proteinExistence type="predicted"/>
<feature type="domain" description="DUF6546" evidence="1">
    <location>
        <begin position="337"/>
        <end position="397"/>
    </location>
</feature>
<organism evidence="2 3">
    <name type="scientific">Triangularia verruculosa</name>
    <dbReference type="NCBI Taxonomy" id="2587418"/>
    <lineage>
        <taxon>Eukaryota</taxon>
        <taxon>Fungi</taxon>
        <taxon>Dikarya</taxon>
        <taxon>Ascomycota</taxon>
        <taxon>Pezizomycotina</taxon>
        <taxon>Sordariomycetes</taxon>
        <taxon>Sordariomycetidae</taxon>
        <taxon>Sordariales</taxon>
        <taxon>Podosporaceae</taxon>
        <taxon>Triangularia</taxon>
    </lineage>
</organism>
<gene>
    <name evidence="2" type="ORF">QBC40DRAFT_352013</name>
</gene>
<evidence type="ECO:0000313" key="2">
    <source>
        <dbReference type="EMBL" id="KAK4196155.1"/>
    </source>
</evidence>
<dbReference type="Proteomes" id="UP001303160">
    <property type="component" value="Unassembled WGS sequence"/>
</dbReference>
<comment type="caution">
    <text evidence="2">The sequence shown here is derived from an EMBL/GenBank/DDBJ whole genome shotgun (WGS) entry which is preliminary data.</text>
</comment>
<keyword evidence="3" id="KW-1185">Reference proteome</keyword>
<reference evidence="2" key="1">
    <citation type="journal article" date="2023" name="Mol. Phylogenet. Evol.">
        <title>Genome-scale phylogeny and comparative genomics of the fungal order Sordariales.</title>
        <authorList>
            <person name="Hensen N."/>
            <person name="Bonometti L."/>
            <person name="Westerberg I."/>
            <person name="Brannstrom I.O."/>
            <person name="Guillou S."/>
            <person name="Cros-Aarteil S."/>
            <person name="Calhoun S."/>
            <person name="Haridas S."/>
            <person name="Kuo A."/>
            <person name="Mondo S."/>
            <person name="Pangilinan J."/>
            <person name="Riley R."/>
            <person name="LaButti K."/>
            <person name="Andreopoulos B."/>
            <person name="Lipzen A."/>
            <person name="Chen C."/>
            <person name="Yan M."/>
            <person name="Daum C."/>
            <person name="Ng V."/>
            <person name="Clum A."/>
            <person name="Steindorff A."/>
            <person name="Ohm R.A."/>
            <person name="Martin F."/>
            <person name="Silar P."/>
            <person name="Natvig D.O."/>
            <person name="Lalanne C."/>
            <person name="Gautier V."/>
            <person name="Ament-Velasquez S.L."/>
            <person name="Kruys A."/>
            <person name="Hutchinson M.I."/>
            <person name="Powell A.J."/>
            <person name="Barry K."/>
            <person name="Miller A.N."/>
            <person name="Grigoriev I.V."/>
            <person name="Debuchy R."/>
            <person name="Gladieux P."/>
            <person name="Hiltunen Thoren M."/>
            <person name="Johannesson H."/>
        </authorList>
    </citation>
    <scope>NUCLEOTIDE SEQUENCE</scope>
    <source>
        <strain evidence="2">CBS 315.58</strain>
    </source>
</reference>
<accession>A0AAN6X8X1</accession>
<dbReference type="EMBL" id="MU863992">
    <property type="protein sequence ID" value="KAK4196155.1"/>
    <property type="molecule type" value="Genomic_DNA"/>
</dbReference>
<reference evidence="2" key="2">
    <citation type="submission" date="2023-05" db="EMBL/GenBank/DDBJ databases">
        <authorList>
            <consortium name="Lawrence Berkeley National Laboratory"/>
            <person name="Steindorff A."/>
            <person name="Hensen N."/>
            <person name="Bonometti L."/>
            <person name="Westerberg I."/>
            <person name="Brannstrom I.O."/>
            <person name="Guillou S."/>
            <person name="Cros-Aarteil S."/>
            <person name="Calhoun S."/>
            <person name="Haridas S."/>
            <person name="Kuo A."/>
            <person name="Mondo S."/>
            <person name="Pangilinan J."/>
            <person name="Riley R."/>
            <person name="Labutti K."/>
            <person name="Andreopoulos B."/>
            <person name="Lipzen A."/>
            <person name="Chen C."/>
            <person name="Yanf M."/>
            <person name="Daum C."/>
            <person name="Ng V."/>
            <person name="Clum A."/>
            <person name="Ohm R."/>
            <person name="Martin F."/>
            <person name="Silar P."/>
            <person name="Natvig D."/>
            <person name="Lalanne C."/>
            <person name="Gautier V."/>
            <person name="Ament-Velasquez S.L."/>
            <person name="Kruys A."/>
            <person name="Hutchinson M.I."/>
            <person name="Powell A.J."/>
            <person name="Barry K."/>
            <person name="Miller A.N."/>
            <person name="Grigoriev I.V."/>
            <person name="Debuchy R."/>
            <person name="Gladieux P."/>
            <person name="Thoren M.H."/>
            <person name="Johannesson H."/>
        </authorList>
    </citation>
    <scope>NUCLEOTIDE SEQUENCE</scope>
    <source>
        <strain evidence="2">CBS 315.58</strain>
    </source>
</reference>
<name>A0AAN6X8X1_9PEZI</name>
<dbReference type="Pfam" id="PF20183">
    <property type="entry name" value="DUF6546"/>
    <property type="match status" value="1"/>
</dbReference>